<dbReference type="AlphaFoldDB" id="A0A0D2GCN6"/>
<dbReference type="RefSeq" id="WP_052515289.1">
    <property type="nucleotide sequence ID" value="NZ_AZAC01000024.1"/>
</dbReference>
<dbReference type="PIRSF" id="PIRSF006578">
    <property type="entry name" value="FwdE"/>
    <property type="match status" value="1"/>
</dbReference>
<dbReference type="PATRIC" id="fig|1429043.3.peg.3743"/>
<evidence type="ECO:0000313" key="2">
    <source>
        <dbReference type="EMBL" id="KIX12702.1"/>
    </source>
</evidence>
<dbReference type="Proteomes" id="UP000032233">
    <property type="component" value="Unassembled WGS sequence"/>
</dbReference>
<feature type="domain" description="Formylmethanofuran dehydrogenase subunit E" evidence="1">
    <location>
        <begin position="16"/>
        <end position="125"/>
    </location>
</feature>
<dbReference type="Gene3D" id="3.30.1330.130">
    <property type="match status" value="1"/>
</dbReference>
<name>A0A0D2GCN6_9BACT</name>
<protein>
    <submittedName>
        <fullName evidence="2">Formylmethanofuran dehydrogenase subunit E</fullName>
    </submittedName>
</protein>
<reference evidence="2 3" key="1">
    <citation type="submission" date="2013-11" db="EMBL/GenBank/DDBJ databases">
        <title>Metagenomic analysis of a methanogenic consortium involved in long chain n-alkane degradation.</title>
        <authorList>
            <person name="Davidova I.A."/>
            <person name="Callaghan A.V."/>
            <person name="Wawrik B."/>
            <person name="Pruitt S."/>
            <person name="Marks C."/>
            <person name="Duncan K.E."/>
            <person name="Suflita J.M."/>
        </authorList>
    </citation>
    <scope>NUCLEOTIDE SEQUENCE [LARGE SCALE GENOMIC DNA]</scope>
    <source>
        <strain evidence="2 3">SPR</strain>
    </source>
</reference>
<dbReference type="InterPro" id="IPR003814">
    <property type="entry name" value="FmdEsu_dom"/>
</dbReference>
<gene>
    <name evidence="2" type="ORF">X474_17695</name>
</gene>
<organism evidence="2 3">
    <name type="scientific">Dethiosulfatarculus sandiegensis</name>
    <dbReference type="NCBI Taxonomy" id="1429043"/>
    <lineage>
        <taxon>Bacteria</taxon>
        <taxon>Pseudomonadati</taxon>
        <taxon>Thermodesulfobacteriota</taxon>
        <taxon>Desulfarculia</taxon>
        <taxon>Desulfarculales</taxon>
        <taxon>Desulfarculaceae</taxon>
        <taxon>Dethiosulfatarculus</taxon>
    </lineage>
</organism>
<dbReference type="PANTHER" id="PTHR39418">
    <property type="entry name" value="DEHYDROGENASE-RELATED"/>
    <property type="match status" value="1"/>
</dbReference>
<sequence length="183" mass="20259">MRVEMLPLDLQKAVDFHGHLCPGLLIGYRAVKAAMKALKLNPSVDEELVAEVENDSCSVDAFQSMLSTTFGKGNLRFLDHGKQVFTITDRSENQAVRIVFIGDKFKDKRPDGSTDRKAYMKALLDRSDDELLKVEVVDAAPPAKARIEPSLVCQSCGENVQQSKSVNKNGRVFCKPCAQKESN</sequence>
<evidence type="ECO:0000259" key="1">
    <source>
        <dbReference type="Pfam" id="PF02663"/>
    </source>
</evidence>
<dbReference type="Pfam" id="PF02663">
    <property type="entry name" value="FmdE"/>
    <property type="match status" value="1"/>
</dbReference>
<dbReference type="PANTHER" id="PTHR39418:SF1">
    <property type="entry name" value="DEHYDROGENASE"/>
    <property type="match status" value="1"/>
</dbReference>
<dbReference type="InterPro" id="IPR026328">
    <property type="entry name" value="FmdE"/>
</dbReference>
<dbReference type="EMBL" id="AZAC01000024">
    <property type="protein sequence ID" value="KIX12702.1"/>
    <property type="molecule type" value="Genomic_DNA"/>
</dbReference>
<dbReference type="SUPFAM" id="SSF143555">
    <property type="entry name" value="FwdE-like"/>
    <property type="match status" value="1"/>
</dbReference>
<accession>A0A0D2GCN6</accession>
<dbReference type="STRING" id="1429043.X474_17695"/>
<proteinExistence type="predicted"/>
<evidence type="ECO:0000313" key="3">
    <source>
        <dbReference type="Proteomes" id="UP000032233"/>
    </source>
</evidence>
<keyword evidence="3" id="KW-1185">Reference proteome</keyword>
<comment type="caution">
    <text evidence="2">The sequence shown here is derived from an EMBL/GenBank/DDBJ whole genome shotgun (WGS) entry which is preliminary data.</text>
</comment>
<dbReference type="InterPro" id="IPR053194">
    <property type="entry name" value="tRNA_methyltr_O"/>
</dbReference>
<dbReference type="InParanoid" id="A0A0D2GCN6"/>